<sequence length="683" mass="77198">MNQIQLYINDNLVDLSDDSPIALTFQINNLAEVKNQQGNTSNQFKLPLTERNRQILGFPDDIAFTTNLPYQYYDARIIQDGLEIVPYGIAQLNMIEQDSASITVLSGNVDFFDALDVKIYDMGDSTTPIGALKMFDAYKHNWDLATVTQSQLNTEGYIWPVVDYGKIAADYKTSPQIDVHYLRPGFFLKTAINLFAQTAGYKIDPDSFLLKQPLYDKLIVQFANDNFEHSVDYQTTQGDLGMSASLRDERRVDSPRRDATVSGLFTFKQVQSDIKNQFNGTTFTAANVFTGTVQVNVPKLYLQGGLHGDNTNLNITIYLHTPDGDLSYPLTYQVEEGDPRIGSGIGGKATVYHNFEPRKLTQDIDFKPGYQVTVGFELSKWAPSYFIISGDTTLTITAKDNNILYNQDVQCERIFPDITQKDLLKDTLQRFGIICQSNNTTRMITFSSFRDIVNNIPVAYNWTSKCLDQGKTISFQLGNYAQVNTLTYKDDDAILDKKFGNSQISINDKTLPLTTALVESQFAPTLNRPYIGGSIAQILKVDTANDDTATDFSINTQPRILIDQKINLQNIEGKPSIAFIDGESAPVVINDTISIPYFYKPDAEDGMSLLWEDLRKAYYPELEKILQQTKKVVRYFLLTPRDILELNLLIPVYLEQDSCYYYINKIDSWRKGQPTKVELVKLG</sequence>
<comment type="caution">
    <text evidence="1">The sequence shown here is derived from an EMBL/GenBank/DDBJ whole genome shotgun (WGS) entry which is preliminary data.</text>
</comment>
<name>A0ABP7RBY9_9SPHI</name>
<evidence type="ECO:0000313" key="2">
    <source>
        <dbReference type="Proteomes" id="UP001500742"/>
    </source>
</evidence>
<reference evidence="2" key="1">
    <citation type="journal article" date="2019" name="Int. J. Syst. Evol. Microbiol.">
        <title>The Global Catalogue of Microorganisms (GCM) 10K type strain sequencing project: providing services to taxonomists for standard genome sequencing and annotation.</title>
        <authorList>
            <consortium name="The Broad Institute Genomics Platform"/>
            <consortium name="The Broad Institute Genome Sequencing Center for Infectious Disease"/>
            <person name="Wu L."/>
            <person name="Ma J."/>
        </authorList>
    </citation>
    <scope>NUCLEOTIDE SEQUENCE [LARGE SCALE GENOMIC DNA]</scope>
    <source>
        <strain evidence="2">JCM 16601</strain>
    </source>
</reference>
<dbReference type="RefSeq" id="WP_259095562.1">
    <property type="nucleotide sequence ID" value="NZ_BAAAZC010000054.1"/>
</dbReference>
<proteinExistence type="predicted"/>
<organism evidence="1 2">
    <name type="scientific">Mucilaginibacter dorajii</name>
    <dbReference type="NCBI Taxonomy" id="692994"/>
    <lineage>
        <taxon>Bacteria</taxon>
        <taxon>Pseudomonadati</taxon>
        <taxon>Bacteroidota</taxon>
        <taxon>Sphingobacteriia</taxon>
        <taxon>Sphingobacteriales</taxon>
        <taxon>Sphingobacteriaceae</taxon>
        <taxon>Mucilaginibacter</taxon>
    </lineage>
</organism>
<evidence type="ECO:0000313" key="1">
    <source>
        <dbReference type="EMBL" id="GAA3994591.1"/>
    </source>
</evidence>
<accession>A0ABP7RBY9</accession>
<gene>
    <name evidence="1" type="ORF">GCM10022210_55990</name>
</gene>
<keyword evidence="2" id="KW-1185">Reference proteome</keyword>
<dbReference type="Proteomes" id="UP001500742">
    <property type="component" value="Unassembled WGS sequence"/>
</dbReference>
<protein>
    <submittedName>
        <fullName evidence="1">Uncharacterized protein</fullName>
    </submittedName>
</protein>
<dbReference type="EMBL" id="BAAAZC010000054">
    <property type="protein sequence ID" value="GAA3994591.1"/>
    <property type="molecule type" value="Genomic_DNA"/>
</dbReference>